<organism evidence="1 2">
    <name type="scientific">Salvia divinorum</name>
    <name type="common">Maria pastora</name>
    <name type="synonym">Diviner's sage</name>
    <dbReference type="NCBI Taxonomy" id="28513"/>
    <lineage>
        <taxon>Eukaryota</taxon>
        <taxon>Viridiplantae</taxon>
        <taxon>Streptophyta</taxon>
        <taxon>Embryophyta</taxon>
        <taxon>Tracheophyta</taxon>
        <taxon>Spermatophyta</taxon>
        <taxon>Magnoliopsida</taxon>
        <taxon>eudicotyledons</taxon>
        <taxon>Gunneridae</taxon>
        <taxon>Pentapetalae</taxon>
        <taxon>asterids</taxon>
        <taxon>lamiids</taxon>
        <taxon>Lamiales</taxon>
        <taxon>Lamiaceae</taxon>
        <taxon>Nepetoideae</taxon>
        <taxon>Mentheae</taxon>
        <taxon>Salviinae</taxon>
        <taxon>Salvia</taxon>
        <taxon>Salvia subgen. Calosphace</taxon>
    </lineage>
</organism>
<gene>
    <name evidence="1" type="ORF">AAHA92_22048</name>
</gene>
<evidence type="ECO:0000313" key="1">
    <source>
        <dbReference type="EMBL" id="KAL1545306.1"/>
    </source>
</evidence>
<protein>
    <submittedName>
        <fullName evidence="1">Uncharacterized protein</fullName>
    </submittedName>
</protein>
<keyword evidence="2" id="KW-1185">Reference proteome</keyword>
<proteinExistence type="predicted"/>
<name>A0ABD1GQV9_SALDI</name>
<comment type="caution">
    <text evidence="1">The sequence shown here is derived from an EMBL/GenBank/DDBJ whole genome shotgun (WGS) entry which is preliminary data.</text>
</comment>
<dbReference type="EMBL" id="JBEAFC010000008">
    <property type="protein sequence ID" value="KAL1545306.1"/>
    <property type="molecule type" value="Genomic_DNA"/>
</dbReference>
<reference evidence="1 2" key="1">
    <citation type="submission" date="2024-06" db="EMBL/GenBank/DDBJ databases">
        <title>A chromosome level genome sequence of Diviner's sage (Salvia divinorum).</title>
        <authorList>
            <person name="Ford S.A."/>
            <person name="Ro D.-K."/>
            <person name="Ness R.W."/>
            <person name="Phillips M.A."/>
        </authorList>
    </citation>
    <scope>NUCLEOTIDE SEQUENCE [LARGE SCALE GENOMIC DNA]</scope>
    <source>
        <strain evidence="1">SAF-2024a</strain>
        <tissue evidence="1">Leaf</tissue>
    </source>
</reference>
<accession>A0ABD1GQV9</accession>
<dbReference type="AlphaFoldDB" id="A0ABD1GQV9"/>
<dbReference type="Proteomes" id="UP001567538">
    <property type="component" value="Unassembled WGS sequence"/>
</dbReference>
<sequence length="221" mass="24695">MFSDNIRISLSVSHHILFLFIARLSNSRITIVILSSNSGHVLDFPTLNQKFIFSFYLTSLAFFPSPHYITMTIPGCRCSWRESHRVPLQIDVRRRVQARSPLFFRFQPTWGRSGVIDVRLHLTSSVARQGSTATPLQGLFPSLRSIRQRADGALHPSLVHAWTLPPLDTLVPQPSLGSATVSSVQALVKVWGGGSWDTQDGFLPPNWGREFVFMLAVLGAL</sequence>
<evidence type="ECO:0000313" key="2">
    <source>
        <dbReference type="Proteomes" id="UP001567538"/>
    </source>
</evidence>